<evidence type="ECO:0000256" key="8">
    <source>
        <dbReference type="SAM" id="Phobius"/>
    </source>
</evidence>
<feature type="transmembrane region" description="Helical" evidence="8">
    <location>
        <begin position="195"/>
        <end position="220"/>
    </location>
</feature>
<comment type="similarity">
    <text evidence="7">Belongs to the glycosyltransferase 87 family.</text>
</comment>
<dbReference type="EMBL" id="CP154795">
    <property type="protein sequence ID" value="XAN07160.1"/>
    <property type="molecule type" value="Genomic_DNA"/>
</dbReference>
<evidence type="ECO:0000313" key="10">
    <source>
        <dbReference type="Proteomes" id="UP001442841"/>
    </source>
</evidence>
<feature type="transmembrane region" description="Helical" evidence="8">
    <location>
        <begin position="283"/>
        <end position="300"/>
    </location>
</feature>
<proteinExistence type="inferred from homology"/>
<evidence type="ECO:0000313" key="9">
    <source>
        <dbReference type="EMBL" id="XAN07160.1"/>
    </source>
</evidence>
<evidence type="ECO:0000256" key="1">
    <source>
        <dbReference type="ARBA" id="ARBA00004651"/>
    </source>
</evidence>
<feature type="transmembrane region" description="Helical" evidence="8">
    <location>
        <begin position="95"/>
        <end position="114"/>
    </location>
</feature>
<keyword evidence="6 8" id="KW-0472">Membrane</keyword>
<comment type="subcellular location">
    <subcellularLocation>
        <location evidence="1">Cell membrane</location>
        <topology evidence="1">Multi-pass membrane protein</topology>
    </subcellularLocation>
</comment>
<evidence type="ECO:0000256" key="5">
    <source>
        <dbReference type="ARBA" id="ARBA00022989"/>
    </source>
</evidence>
<dbReference type="RefSeq" id="WP_425308611.1">
    <property type="nucleotide sequence ID" value="NZ_CP154795.1"/>
</dbReference>
<evidence type="ECO:0000256" key="6">
    <source>
        <dbReference type="ARBA" id="ARBA00023136"/>
    </source>
</evidence>
<sequence>MPTPQQPSAARSAVRWLRAVLLVALPVLSAMWASWGVAMDPVHGTDLHGYQAVGRAVLAGEPFYSANIPGQFLLSPVGALATVVTVPLSDSWLHLGWGAVCALAALALIGRFGVRGFALSLLTAIVIAAPPGRMAMAQGRVLWLVMLVVVLDLVDFPRRPRWLPRGLLTGLATAIWPFAWPFLAVLLVRRRRAGLIGIGTFGLASVAVGLLLPRMTLVFWTEVMRNRLSARESTWASSNHSVLGAALRVVGPDGRWPALLLMVVAGVAAIAAAVIWDRLGRPWLAVTMTTVAVLVASPLLPNPDLAWVLLPVAAVTIARADPPGSDPLSDPVPQRDPVPTGLAIMVMLLFAWVLADPLGSLPRFKPVEEFNAAELATTAVLPVLALALTFVGLLDALAALRTGKTAQPGPARFWSHPTTLVVGSLALAIGVAMWIAGTTDADVNAVVDWAPAMADFEVYIRAARSFVAHEPLYAAAEGQWPFLYPPFAAILALPLGLWPRGLVQFLWLALTVAGLLALLHRLRLRGWHIAFAAITALFLAGPLRSTIGLGQVSILLMVMCLLDMAPGRGLLIDWLDRVSGGRFASRDRLVPAGVLIGIATAIKLTPGLFIPLLWFSGRRRAAVVASLTTVAATALGFIVSPRQSVQYWTQVALGGLEFFPDPRGWMHNQSWVSAWQRFVGLDPTWTNVGILIGAAFTLVGLAGAIRWVRRGHVLLGASLCGLAALLVLPVAWNHYFVWALPLGVALLRPGVPRSLRVVGLLAATWLVTEPFWTVEYAGPDPLDFVRWGLAEKLIAGAGAVLTMATAVIAVTCRAESPDAAAQRDAATLA</sequence>
<evidence type="ECO:0000256" key="2">
    <source>
        <dbReference type="ARBA" id="ARBA00022475"/>
    </source>
</evidence>
<feature type="transmembrane region" description="Helical" evidence="8">
    <location>
        <begin position="621"/>
        <end position="639"/>
    </location>
</feature>
<accession>A0ABZ3FPR6</accession>
<name>A0ABZ3FPR6_9ACTN</name>
<dbReference type="Proteomes" id="UP001442841">
    <property type="component" value="Chromosome"/>
</dbReference>
<keyword evidence="4 8" id="KW-0812">Transmembrane</keyword>
<gene>
    <name evidence="9" type="ORF">AADG42_07595</name>
</gene>
<feature type="transmembrane region" description="Helical" evidence="8">
    <location>
        <begin position="419"/>
        <end position="437"/>
    </location>
</feature>
<feature type="transmembrane region" description="Helical" evidence="8">
    <location>
        <begin position="16"/>
        <end position="35"/>
    </location>
</feature>
<keyword evidence="2" id="KW-1003">Cell membrane</keyword>
<reference evidence="9 10" key="1">
    <citation type="submission" date="2024-04" db="EMBL/GenBank/DDBJ databases">
        <title>Isolation of an actinomycete strain from pig manure.</title>
        <authorList>
            <person name="Gong T."/>
            <person name="Yu Z."/>
            <person name="An M."/>
            <person name="Wei C."/>
            <person name="Yang W."/>
            <person name="Liu L."/>
        </authorList>
    </citation>
    <scope>NUCLEOTIDE SEQUENCE [LARGE SCALE GENOMIC DNA]</scope>
    <source>
        <strain evidence="9 10">ZF39</strain>
    </source>
</reference>
<feature type="transmembrane region" description="Helical" evidence="8">
    <location>
        <begin position="526"/>
        <end position="543"/>
    </location>
</feature>
<feature type="transmembrane region" description="Helical" evidence="8">
    <location>
        <begin position="714"/>
        <end position="747"/>
    </location>
</feature>
<keyword evidence="5 8" id="KW-1133">Transmembrane helix</keyword>
<evidence type="ECO:0000256" key="4">
    <source>
        <dbReference type="ARBA" id="ARBA00022692"/>
    </source>
</evidence>
<feature type="transmembrane region" description="Helical" evidence="8">
    <location>
        <begin position="166"/>
        <end position="188"/>
    </location>
</feature>
<feature type="transmembrane region" description="Helical" evidence="8">
    <location>
        <begin position="256"/>
        <end position="276"/>
    </location>
</feature>
<evidence type="ECO:0000256" key="3">
    <source>
        <dbReference type="ARBA" id="ARBA00022679"/>
    </source>
</evidence>
<dbReference type="Pfam" id="PF09594">
    <property type="entry name" value="GT87"/>
    <property type="match status" value="2"/>
</dbReference>
<feature type="transmembrane region" description="Helical" evidence="8">
    <location>
        <begin position="793"/>
        <end position="812"/>
    </location>
</feature>
<feature type="transmembrane region" description="Helical" evidence="8">
    <location>
        <begin position="685"/>
        <end position="708"/>
    </location>
</feature>
<organism evidence="9 10">
    <name type="scientific">Ammonicoccus fulvus</name>
    <dbReference type="NCBI Taxonomy" id="3138240"/>
    <lineage>
        <taxon>Bacteria</taxon>
        <taxon>Bacillati</taxon>
        <taxon>Actinomycetota</taxon>
        <taxon>Actinomycetes</taxon>
        <taxon>Propionibacteriales</taxon>
        <taxon>Propionibacteriaceae</taxon>
        <taxon>Ammonicoccus</taxon>
    </lineage>
</organism>
<feature type="transmembrane region" description="Helical" evidence="8">
    <location>
        <begin position="375"/>
        <end position="398"/>
    </location>
</feature>
<dbReference type="InterPro" id="IPR018584">
    <property type="entry name" value="GT87"/>
</dbReference>
<feature type="transmembrane region" description="Helical" evidence="8">
    <location>
        <begin position="592"/>
        <end position="615"/>
    </location>
</feature>
<feature type="transmembrane region" description="Helical" evidence="8">
    <location>
        <begin position="501"/>
        <end position="519"/>
    </location>
</feature>
<feature type="transmembrane region" description="Helical" evidence="8">
    <location>
        <begin position="135"/>
        <end position="154"/>
    </location>
</feature>
<protein>
    <submittedName>
        <fullName evidence="9">Glycosyltransferase 87 family protein</fullName>
    </submittedName>
</protein>
<keyword evidence="3" id="KW-0808">Transferase</keyword>
<evidence type="ECO:0000256" key="7">
    <source>
        <dbReference type="ARBA" id="ARBA00024033"/>
    </source>
</evidence>
<keyword evidence="10" id="KW-1185">Reference proteome</keyword>